<comment type="caution">
    <text evidence="1">The sequence shown here is derived from an EMBL/GenBank/DDBJ whole genome shotgun (WGS) entry which is preliminary data.</text>
</comment>
<reference evidence="1 2" key="1">
    <citation type="submission" date="2015-03" db="EMBL/GenBank/DDBJ databases">
        <title>Genome sequencing of Methylobacterium variabile DSM 16961.</title>
        <authorList>
            <person name="Chaudhry V."/>
            <person name="Patil P.B."/>
        </authorList>
    </citation>
    <scope>NUCLEOTIDE SEQUENCE [LARGE SCALE GENOMIC DNA]</scope>
    <source>
        <strain evidence="1 2">DSM 16961</strain>
    </source>
</reference>
<dbReference type="Proteomes" id="UP000035955">
    <property type="component" value="Unassembled WGS sequence"/>
</dbReference>
<dbReference type="AlphaFoldDB" id="A0A0J6S678"/>
<keyword evidence="2" id="KW-1185">Reference proteome</keyword>
<organism evidence="1 2">
    <name type="scientific">Methylobacterium variabile</name>
    <dbReference type="NCBI Taxonomy" id="298794"/>
    <lineage>
        <taxon>Bacteria</taxon>
        <taxon>Pseudomonadati</taxon>
        <taxon>Pseudomonadota</taxon>
        <taxon>Alphaproteobacteria</taxon>
        <taxon>Hyphomicrobiales</taxon>
        <taxon>Methylobacteriaceae</taxon>
        <taxon>Methylobacterium</taxon>
    </lineage>
</organism>
<name>A0A0J6S678_9HYPH</name>
<sequence>MTYSFPACSATPDIQVIPSWIGQQYVGGGVTAQTLSTATVQGMVSRGTLLLTTGPFAAAGSGVAITIRVIC</sequence>
<dbReference type="EMBL" id="LABY01000218">
    <property type="protein sequence ID" value="KMO30710.1"/>
    <property type="molecule type" value="Genomic_DNA"/>
</dbReference>
<dbReference type="RefSeq" id="WP_048447421.1">
    <property type="nucleotide sequence ID" value="NZ_LABY01000218.1"/>
</dbReference>
<evidence type="ECO:0000313" key="2">
    <source>
        <dbReference type="Proteomes" id="UP000035955"/>
    </source>
</evidence>
<accession>A0A0J6S678</accession>
<gene>
    <name evidence="1" type="ORF">VQ02_27490</name>
</gene>
<proteinExistence type="predicted"/>
<dbReference type="PATRIC" id="fig|298794.3.peg.3354"/>
<evidence type="ECO:0000313" key="1">
    <source>
        <dbReference type="EMBL" id="KMO30710.1"/>
    </source>
</evidence>
<protein>
    <submittedName>
        <fullName evidence="1">Uncharacterized protein</fullName>
    </submittedName>
</protein>